<comment type="caution">
    <text evidence="1">The sequence shown here is derived from an EMBL/GenBank/DDBJ whole genome shotgun (WGS) entry which is preliminary data.</text>
</comment>
<organism evidence="1 2">
    <name type="scientific">Trichostrongylus colubriformis</name>
    <name type="common">Black scour worm</name>
    <dbReference type="NCBI Taxonomy" id="6319"/>
    <lineage>
        <taxon>Eukaryota</taxon>
        <taxon>Metazoa</taxon>
        <taxon>Ecdysozoa</taxon>
        <taxon>Nematoda</taxon>
        <taxon>Chromadorea</taxon>
        <taxon>Rhabditida</taxon>
        <taxon>Rhabditina</taxon>
        <taxon>Rhabditomorpha</taxon>
        <taxon>Strongyloidea</taxon>
        <taxon>Trichostrongylidae</taxon>
        <taxon>Trichostrongylus</taxon>
    </lineage>
</organism>
<sequence length="52" mass="5781">MIKCCKRHPKIAVIPSGTHLYSKSSPWTMLVFTHAKPKTGLVSLKRTSTSLL</sequence>
<dbReference type="AlphaFoldDB" id="A0AAN8GEI0"/>
<dbReference type="EMBL" id="WIXE01002279">
    <property type="protein sequence ID" value="KAK5984953.1"/>
    <property type="molecule type" value="Genomic_DNA"/>
</dbReference>
<accession>A0AAN8GEI0</accession>
<evidence type="ECO:0000313" key="1">
    <source>
        <dbReference type="EMBL" id="KAK5984953.1"/>
    </source>
</evidence>
<evidence type="ECO:0000313" key="2">
    <source>
        <dbReference type="Proteomes" id="UP001331761"/>
    </source>
</evidence>
<reference evidence="1 2" key="1">
    <citation type="submission" date="2019-10" db="EMBL/GenBank/DDBJ databases">
        <title>Assembly and Annotation for the nematode Trichostrongylus colubriformis.</title>
        <authorList>
            <person name="Martin J."/>
        </authorList>
    </citation>
    <scope>NUCLEOTIDE SEQUENCE [LARGE SCALE GENOMIC DNA]</scope>
    <source>
        <strain evidence="1">G859</strain>
        <tissue evidence="1">Whole worm</tissue>
    </source>
</reference>
<protein>
    <submittedName>
        <fullName evidence="1">Uncharacterized protein</fullName>
    </submittedName>
</protein>
<proteinExistence type="predicted"/>
<dbReference type="Proteomes" id="UP001331761">
    <property type="component" value="Unassembled WGS sequence"/>
</dbReference>
<name>A0AAN8GEI0_TRICO</name>
<keyword evidence="2" id="KW-1185">Reference proteome</keyword>
<gene>
    <name evidence="1" type="ORF">GCK32_022438</name>
</gene>